<evidence type="ECO:0008006" key="4">
    <source>
        <dbReference type="Google" id="ProtNLM"/>
    </source>
</evidence>
<keyword evidence="1" id="KW-0175">Coiled coil</keyword>
<dbReference type="Proteomes" id="UP000186156">
    <property type="component" value="Unassembled WGS sequence"/>
</dbReference>
<keyword evidence="3" id="KW-1185">Reference proteome</keyword>
<dbReference type="AlphaFoldDB" id="A0A1N7LIQ7"/>
<organism evidence="2 3">
    <name type="scientific">Alicyclobacillus vulcanalis</name>
    <dbReference type="NCBI Taxonomy" id="252246"/>
    <lineage>
        <taxon>Bacteria</taxon>
        <taxon>Bacillati</taxon>
        <taxon>Bacillota</taxon>
        <taxon>Bacilli</taxon>
        <taxon>Bacillales</taxon>
        <taxon>Alicyclobacillaceae</taxon>
        <taxon>Alicyclobacillus</taxon>
    </lineage>
</organism>
<dbReference type="EMBL" id="FTOO01000003">
    <property type="protein sequence ID" value="SIS73687.1"/>
    <property type="molecule type" value="Genomic_DNA"/>
</dbReference>
<proteinExistence type="predicted"/>
<accession>A0A1N7LIQ7</accession>
<evidence type="ECO:0000313" key="3">
    <source>
        <dbReference type="Proteomes" id="UP000186156"/>
    </source>
</evidence>
<protein>
    <recommendedName>
        <fullName evidence="4">Transposase/invertase (TIGR01784 family)</fullName>
    </recommendedName>
</protein>
<evidence type="ECO:0000313" key="2">
    <source>
        <dbReference type="EMBL" id="SIS73687.1"/>
    </source>
</evidence>
<sequence>MSSTSGPRIIALRTSFCDISTVIKRWTKSRNICVRDSGNPATVCGLGLALNMRLESQEKTFERVRELIPRVPDETERDLVVSAILVLGDQGLTEEQRAQLRKELRNVSKLAEELYEEGRQEGRIEGHMEIAMNMLRKGMKVGEIADITGLSRQEIEELARKSSH</sequence>
<gene>
    <name evidence="2" type="ORF">SAMN05421799_103170</name>
</gene>
<evidence type="ECO:0000256" key="1">
    <source>
        <dbReference type="SAM" id="Coils"/>
    </source>
</evidence>
<name>A0A1N7LIQ7_9BACL</name>
<feature type="coiled-coil region" evidence="1">
    <location>
        <begin position="93"/>
        <end position="121"/>
    </location>
</feature>
<reference evidence="3" key="1">
    <citation type="submission" date="2017-01" db="EMBL/GenBank/DDBJ databases">
        <authorList>
            <person name="Varghese N."/>
            <person name="Submissions S."/>
        </authorList>
    </citation>
    <scope>NUCLEOTIDE SEQUENCE [LARGE SCALE GENOMIC DNA]</scope>
    <source>
        <strain evidence="3">DSM 16176</strain>
    </source>
</reference>